<evidence type="ECO:0000313" key="9">
    <source>
        <dbReference type="EMBL" id="MDV6373155.1"/>
    </source>
</evidence>
<comment type="subcellular location">
    <subcellularLocation>
        <location evidence="5">Cytoplasm</location>
    </subcellularLocation>
</comment>
<evidence type="ECO:0000259" key="8">
    <source>
        <dbReference type="Pfam" id="PF24986"/>
    </source>
</evidence>
<dbReference type="InterPro" id="IPR002676">
    <property type="entry name" value="RimM_N"/>
</dbReference>
<comment type="domain">
    <text evidence="5">The PRC barrel domain binds ribosomal protein uS19.</text>
</comment>
<feature type="region of interest" description="Disordered" evidence="6">
    <location>
        <begin position="166"/>
        <end position="189"/>
    </location>
</feature>
<dbReference type="Proteomes" id="UP001276150">
    <property type="component" value="Unassembled WGS sequence"/>
</dbReference>
<dbReference type="PANTHER" id="PTHR33692">
    <property type="entry name" value="RIBOSOME MATURATION FACTOR RIMM"/>
    <property type="match status" value="1"/>
</dbReference>
<organism evidence="9 10">
    <name type="scientific">Deinococcus arenicola</name>
    <dbReference type="NCBI Taxonomy" id="2994950"/>
    <lineage>
        <taxon>Bacteria</taxon>
        <taxon>Thermotogati</taxon>
        <taxon>Deinococcota</taxon>
        <taxon>Deinococci</taxon>
        <taxon>Deinococcales</taxon>
        <taxon>Deinococcaceae</taxon>
        <taxon>Deinococcus</taxon>
    </lineage>
</organism>
<reference evidence="9 10" key="1">
    <citation type="submission" date="2022-11" db="EMBL/GenBank/DDBJ databases">
        <title>Deinococcus ZS9-10, Low Temperature and Draught-tolerating, UV-resistant Bacteria from Continental Antarctica.</title>
        <authorList>
            <person name="Cheng L."/>
        </authorList>
    </citation>
    <scope>NUCLEOTIDE SEQUENCE [LARGE SCALE GENOMIC DNA]</scope>
    <source>
        <strain evidence="9 10">ZS9-10</strain>
    </source>
</reference>
<keyword evidence="2 5" id="KW-0690">Ribosome biogenesis</keyword>
<comment type="subunit">
    <text evidence="5">Binds ribosomal protein uS19.</text>
</comment>
<comment type="caution">
    <text evidence="9">The sequence shown here is derived from an EMBL/GenBank/DDBJ whole genome shotgun (WGS) entry which is preliminary data.</text>
</comment>
<accession>A0ABU4DL53</accession>
<proteinExistence type="inferred from homology"/>
<comment type="similarity">
    <text evidence="5">Belongs to the RimM family.</text>
</comment>
<evidence type="ECO:0000256" key="4">
    <source>
        <dbReference type="ARBA" id="ARBA00023186"/>
    </source>
</evidence>
<feature type="domain" description="RimM N-terminal" evidence="7">
    <location>
        <begin position="14"/>
        <end position="89"/>
    </location>
</feature>
<dbReference type="InterPro" id="IPR036976">
    <property type="entry name" value="RimM_N_sf"/>
</dbReference>
<feature type="domain" description="Ribosome maturation factor RimM PRC barrel" evidence="8">
    <location>
        <begin position="103"/>
        <end position="151"/>
    </location>
</feature>
<dbReference type="PANTHER" id="PTHR33692:SF1">
    <property type="entry name" value="RIBOSOME MATURATION FACTOR RIMM"/>
    <property type="match status" value="1"/>
</dbReference>
<dbReference type="HAMAP" id="MF_00014">
    <property type="entry name" value="Ribosome_mat_RimM"/>
    <property type="match status" value="1"/>
</dbReference>
<keyword evidence="4 5" id="KW-0143">Chaperone</keyword>
<dbReference type="NCBIfam" id="NF010403">
    <property type="entry name" value="PRK13829.1"/>
    <property type="match status" value="1"/>
</dbReference>
<keyword evidence="10" id="KW-1185">Reference proteome</keyword>
<dbReference type="Pfam" id="PF01782">
    <property type="entry name" value="RimM"/>
    <property type="match status" value="1"/>
</dbReference>
<evidence type="ECO:0000256" key="5">
    <source>
        <dbReference type="HAMAP-Rule" id="MF_00014"/>
    </source>
</evidence>
<dbReference type="InterPro" id="IPR009000">
    <property type="entry name" value="Transl_B-barrel_sf"/>
</dbReference>
<dbReference type="SUPFAM" id="SSF50346">
    <property type="entry name" value="PRC-barrel domain"/>
    <property type="match status" value="1"/>
</dbReference>
<comment type="function">
    <text evidence="5">An accessory protein needed during the final step in the assembly of 30S ribosomal subunit, possibly for assembly of the head region. Essential for efficient processing of 16S rRNA. May be needed both before and after RbfA during the maturation of 16S rRNA. It has affinity for free ribosomal 30S subunits but not for 70S ribosomes.</text>
</comment>
<keyword evidence="3 5" id="KW-0698">rRNA processing</keyword>
<evidence type="ECO:0000256" key="3">
    <source>
        <dbReference type="ARBA" id="ARBA00022552"/>
    </source>
</evidence>
<dbReference type="InterPro" id="IPR056792">
    <property type="entry name" value="PRC_RimM"/>
</dbReference>
<evidence type="ECO:0000256" key="2">
    <source>
        <dbReference type="ARBA" id="ARBA00022517"/>
    </source>
</evidence>
<evidence type="ECO:0000259" key="7">
    <source>
        <dbReference type="Pfam" id="PF01782"/>
    </source>
</evidence>
<dbReference type="RefSeq" id="WP_317638447.1">
    <property type="nucleotide sequence ID" value="NZ_JAPMIV010000001.1"/>
</dbReference>
<evidence type="ECO:0000313" key="10">
    <source>
        <dbReference type="Proteomes" id="UP001276150"/>
    </source>
</evidence>
<evidence type="ECO:0000256" key="1">
    <source>
        <dbReference type="ARBA" id="ARBA00022490"/>
    </source>
</evidence>
<dbReference type="InterPro" id="IPR011033">
    <property type="entry name" value="PRC_barrel-like_sf"/>
</dbReference>
<feature type="compositionally biased region" description="Acidic residues" evidence="6">
    <location>
        <begin position="177"/>
        <end position="189"/>
    </location>
</feature>
<dbReference type="EMBL" id="JAPMIV010000001">
    <property type="protein sequence ID" value="MDV6373155.1"/>
    <property type="molecule type" value="Genomic_DNA"/>
</dbReference>
<name>A0ABU4DL53_9DEIO</name>
<dbReference type="Gene3D" id="2.30.30.240">
    <property type="entry name" value="PRC-barrel domain"/>
    <property type="match status" value="1"/>
</dbReference>
<dbReference type="Pfam" id="PF24986">
    <property type="entry name" value="PRC_RimM"/>
    <property type="match status" value="1"/>
</dbReference>
<keyword evidence="1 5" id="KW-0963">Cytoplasm</keyword>
<dbReference type="SUPFAM" id="SSF50447">
    <property type="entry name" value="Translation proteins"/>
    <property type="match status" value="1"/>
</dbReference>
<protein>
    <recommendedName>
        <fullName evidence="5">Ribosome maturation factor RimM</fullName>
    </recommendedName>
</protein>
<gene>
    <name evidence="5 9" type="primary">rimM</name>
    <name evidence="9" type="ORF">ORD21_00880</name>
</gene>
<dbReference type="InterPro" id="IPR011961">
    <property type="entry name" value="RimM"/>
</dbReference>
<sequence length="189" mass="20180">MTDTNMAGTELTRLGYFLGPHGVQGGAKVYVLGDPAQFKKLRRVYVEGRGWLGVMKATQLAPGVALQLAGLSSREGAETLRGLNVYAADAELPTPEDGVYYFHELRGLTLSDAEGTELGTVKDVMDVGHQDLLVVTHEGGEALIPLQAPYVVVNLTAKQRPKSISLTADAPEGLLGDLDDKDESEQADT</sequence>
<dbReference type="Gene3D" id="2.40.30.60">
    <property type="entry name" value="RimM"/>
    <property type="match status" value="1"/>
</dbReference>
<evidence type="ECO:0000256" key="6">
    <source>
        <dbReference type="SAM" id="MobiDB-lite"/>
    </source>
</evidence>
<dbReference type="NCBIfam" id="TIGR02273">
    <property type="entry name" value="16S_RimM"/>
    <property type="match status" value="1"/>
</dbReference>